<evidence type="ECO:0000313" key="2">
    <source>
        <dbReference type="Proteomes" id="UP000239872"/>
    </source>
</evidence>
<organism evidence="1 2">
    <name type="scientific">Flavipsychrobacter stenotrophus</name>
    <dbReference type="NCBI Taxonomy" id="2077091"/>
    <lineage>
        <taxon>Bacteria</taxon>
        <taxon>Pseudomonadati</taxon>
        <taxon>Bacteroidota</taxon>
        <taxon>Chitinophagia</taxon>
        <taxon>Chitinophagales</taxon>
        <taxon>Chitinophagaceae</taxon>
        <taxon>Flavipsychrobacter</taxon>
    </lineage>
</organism>
<dbReference type="OrthoDB" id="9833868at2"/>
<dbReference type="Proteomes" id="UP000239872">
    <property type="component" value="Unassembled WGS sequence"/>
</dbReference>
<proteinExistence type="predicted"/>
<keyword evidence="2" id="KW-1185">Reference proteome</keyword>
<protein>
    <submittedName>
        <fullName evidence="1">Uncharacterized protein</fullName>
    </submittedName>
</protein>
<dbReference type="EMBL" id="PPSL01000006">
    <property type="protein sequence ID" value="PQJ09274.1"/>
    <property type="molecule type" value="Genomic_DNA"/>
</dbReference>
<accession>A0A2S7SRA2</accession>
<comment type="caution">
    <text evidence="1">The sequence shown here is derived from an EMBL/GenBank/DDBJ whole genome shotgun (WGS) entry which is preliminary data.</text>
</comment>
<name>A0A2S7SRA2_9BACT</name>
<sequence length="398" mass="43912">MKRKIFVLSLLLISVVSSIGQETKKGKGKKAKKENKEKNAVSVESKRAAFSPGGSGGITNMLSNFNLSSTYSEGANGRIELVHSGKDYFTWSGFVDQKIGKNSKEATPIDLNGVSPGTTVGFGIQRCFWNPNLFSDADAIAIVKVKRDYAEKKNKQLKNKKHDSCCCEKIEYIDTLTLTIQELFSDGDDDDKKAILQALSKVSKRNPWYISLTGSFTKTSFSYATDSVALAEIKQSFITPTINASLTKTFGNPFKLTGYLSFKYTYSQSYSAADDVNFTMPFGTTGNFFGKTLSFGKPEKSTTNNVAVEYRQNFYGAKDKNIFAIAPSVTLAIDRKLLNFQVPFYFIQGRDDKGKLLNNLQSGVRLGYVTTTEGSWTSFKDGFTAQLVISEPLSALMP</sequence>
<evidence type="ECO:0000313" key="1">
    <source>
        <dbReference type="EMBL" id="PQJ09274.1"/>
    </source>
</evidence>
<dbReference type="AlphaFoldDB" id="A0A2S7SRA2"/>
<reference evidence="1 2" key="1">
    <citation type="submission" date="2018-01" db="EMBL/GenBank/DDBJ databases">
        <title>A novel member of the phylum Bacteroidetes isolated from glacier ice.</title>
        <authorList>
            <person name="Liu Q."/>
            <person name="Xin Y.-H."/>
        </authorList>
    </citation>
    <scope>NUCLEOTIDE SEQUENCE [LARGE SCALE GENOMIC DNA]</scope>
    <source>
        <strain evidence="1 2">RB1R16</strain>
    </source>
</reference>
<gene>
    <name evidence="1" type="ORF">CJD36_018670</name>
</gene>
<dbReference type="RefSeq" id="WP_105040725.1">
    <property type="nucleotide sequence ID" value="NZ_PPSL01000006.1"/>
</dbReference>